<keyword evidence="2" id="KW-1185">Reference proteome</keyword>
<gene>
    <name evidence="1" type="ORF">GCM10025791_42910</name>
</gene>
<evidence type="ECO:0000313" key="2">
    <source>
        <dbReference type="Proteomes" id="UP001409585"/>
    </source>
</evidence>
<dbReference type="RefSeq" id="WP_345427164.1">
    <property type="nucleotide sequence ID" value="NZ_AP031496.1"/>
</dbReference>
<accession>A0AAV3U900</accession>
<dbReference type="Pfam" id="PF09526">
    <property type="entry name" value="DUF2387"/>
    <property type="match status" value="1"/>
</dbReference>
<comment type="caution">
    <text evidence="1">The sequence shown here is derived from an EMBL/GenBank/DDBJ whole genome shotgun (WGS) entry which is preliminary data.</text>
</comment>
<dbReference type="NCBIfam" id="TIGR02443">
    <property type="entry name" value="YheV family putative zinc ribbon protein"/>
    <property type="match status" value="1"/>
</dbReference>
<proteinExistence type="predicted"/>
<dbReference type="InterPro" id="IPR012658">
    <property type="entry name" value="YheV"/>
</dbReference>
<dbReference type="AlphaFoldDB" id="A0AAV3U900"/>
<dbReference type="Proteomes" id="UP001409585">
    <property type="component" value="Unassembled WGS sequence"/>
</dbReference>
<organism evidence="1 2">
    <name type="scientific">Halioxenophilus aromaticivorans</name>
    <dbReference type="NCBI Taxonomy" id="1306992"/>
    <lineage>
        <taxon>Bacteria</taxon>
        <taxon>Pseudomonadati</taxon>
        <taxon>Pseudomonadota</taxon>
        <taxon>Gammaproteobacteria</taxon>
        <taxon>Alteromonadales</taxon>
        <taxon>Alteromonadaceae</taxon>
        <taxon>Halioxenophilus</taxon>
    </lineage>
</organism>
<dbReference type="EMBL" id="BAABLX010000075">
    <property type="protein sequence ID" value="GAA4957776.1"/>
    <property type="molecule type" value="Genomic_DNA"/>
</dbReference>
<sequence length="86" mass="9934">MSDTPSQPVKRFIAGAVCPRCSAQDKIMAYRDDVHNYRECVACGFHDKLHIQPQFRELETRVNTPKEVKQEETQVLNFPPLDKSED</sequence>
<evidence type="ECO:0000313" key="1">
    <source>
        <dbReference type="EMBL" id="GAA4957776.1"/>
    </source>
</evidence>
<reference evidence="2" key="1">
    <citation type="journal article" date="2019" name="Int. J. Syst. Evol. Microbiol.">
        <title>The Global Catalogue of Microorganisms (GCM) 10K type strain sequencing project: providing services to taxonomists for standard genome sequencing and annotation.</title>
        <authorList>
            <consortium name="The Broad Institute Genomics Platform"/>
            <consortium name="The Broad Institute Genome Sequencing Center for Infectious Disease"/>
            <person name="Wu L."/>
            <person name="Ma J."/>
        </authorList>
    </citation>
    <scope>NUCLEOTIDE SEQUENCE [LARGE SCALE GENOMIC DNA]</scope>
    <source>
        <strain evidence="2">JCM 19134</strain>
    </source>
</reference>
<protein>
    <submittedName>
        <fullName evidence="1">YheV family putative zinc ribbon protein</fullName>
    </submittedName>
</protein>
<name>A0AAV3U900_9ALTE</name>